<dbReference type="SUPFAM" id="SSF109854">
    <property type="entry name" value="DinB/YfiT-like putative metalloenzymes"/>
    <property type="match status" value="1"/>
</dbReference>
<dbReference type="RefSeq" id="WP_143121805.1">
    <property type="nucleotide sequence ID" value="NZ_FOUP01000034.1"/>
</dbReference>
<sequence>MTGEHEDYRQVRLNITELVRGAGGAAGVPVPACPGWAVPDLVRHLTEIAHLVLGKLTGRRPPDLGGADLLRDWDEVATMLEEVLAERGGGTGTQLVADAVVHELDLRCALAEPLPARHPAYACAFRFGMAGMDRSIREKGLPAVTFTTGEESWLLGGDDPVASVRAEPVDLIRSLSGRRTHAQIARLSWSADPAPWLPAFTWGPFTPPGSPVEEMFR</sequence>
<accession>A0ABX9TQX5</accession>
<dbReference type="Proteomes" id="UP000270697">
    <property type="component" value="Unassembled WGS sequence"/>
</dbReference>
<comment type="caution">
    <text evidence="2">The sequence shown here is derived from an EMBL/GenBank/DDBJ whole genome shotgun (WGS) entry which is preliminary data.</text>
</comment>
<dbReference type="InterPro" id="IPR034660">
    <property type="entry name" value="DinB/YfiT-like"/>
</dbReference>
<keyword evidence="3" id="KW-1185">Reference proteome</keyword>
<protein>
    <submittedName>
        <fullName evidence="2">Uncharacterized protein (TIGR03083 family)</fullName>
    </submittedName>
</protein>
<dbReference type="Pfam" id="PF11716">
    <property type="entry name" value="MDMPI_N"/>
    <property type="match status" value="1"/>
</dbReference>
<name>A0ABX9TQX5_9PSEU</name>
<dbReference type="EMBL" id="RBXX01000002">
    <property type="protein sequence ID" value="RKT89068.1"/>
    <property type="molecule type" value="Genomic_DNA"/>
</dbReference>
<feature type="domain" description="Mycothiol-dependent maleylpyruvate isomerase metal-binding" evidence="1">
    <location>
        <begin position="16"/>
        <end position="106"/>
    </location>
</feature>
<evidence type="ECO:0000313" key="3">
    <source>
        <dbReference type="Proteomes" id="UP000270697"/>
    </source>
</evidence>
<gene>
    <name evidence="2" type="ORF">ATL45_7514</name>
</gene>
<organism evidence="2 3">
    <name type="scientific">Saccharopolyspora antimicrobica</name>
    <dbReference type="NCBI Taxonomy" id="455193"/>
    <lineage>
        <taxon>Bacteria</taxon>
        <taxon>Bacillati</taxon>
        <taxon>Actinomycetota</taxon>
        <taxon>Actinomycetes</taxon>
        <taxon>Pseudonocardiales</taxon>
        <taxon>Pseudonocardiaceae</taxon>
        <taxon>Saccharopolyspora</taxon>
    </lineage>
</organism>
<evidence type="ECO:0000313" key="2">
    <source>
        <dbReference type="EMBL" id="RKT89068.1"/>
    </source>
</evidence>
<dbReference type="InterPro" id="IPR024344">
    <property type="entry name" value="MDMPI_metal-binding"/>
</dbReference>
<evidence type="ECO:0000259" key="1">
    <source>
        <dbReference type="Pfam" id="PF11716"/>
    </source>
</evidence>
<reference evidence="2 3" key="1">
    <citation type="submission" date="2018-10" db="EMBL/GenBank/DDBJ databases">
        <title>Sequencing the genomes of 1000 actinobacteria strains.</title>
        <authorList>
            <person name="Klenk H.-P."/>
        </authorList>
    </citation>
    <scope>NUCLEOTIDE SEQUENCE [LARGE SCALE GENOMIC DNA]</scope>
    <source>
        <strain evidence="2 3">DSM 45119</strain>
    </source>
</reference>
<proteinExistence type="predicted"/>